<name>A0ABN9U9Z9_9DINO</name>
<sequence>MKNECGLKVVHLKLYDSILAIYVHSMKVNSKEEEALLNMKLSCRGSIRRANNIVEMAFMLQNLSNRYGMSDSAGFVRRWNNMSSKQFQITGKRGVALKQLLEVAPKKALDSILAHVGGLGWQQCAWFEEVLFNEKIYPKFTFPCKSKRWLPRVRTTDESLCLMIERAQNLHEAQNQMLHMKMTPHVAEMMAESAAAVLAIAQEISLTAPIDDAKLQSSWARAWAEGSDHVHTEIQMGLMKKSDSFDPAVHLSTMKRLLDKHSIQAPLAPAEEVKRSLDVGEFNLDMKKLEYDTTAFENWEKKCGNVVTARYHAEQEPS</sequence>
<gene>
    <name evidence="1" type="ORF">PCOR1329_LOCUS46081</name>
</gene>
<evidence type="ECO:0000313" key="1">
    <source>
        <dbReference type="EMBL" id="CAK0855301.1"/>
    </source>
</evidence>
<reference evidence="1" key="1">
    <citation type="submission" date="2023-10" db="EMBL/GenBank/DDBJ databases">
        <authorList>
            <person name="Chen Y."/>
            <person name="Shah S."/>
            <person name="Dougan E. K."/>
            <person name="Thang M."/>
            <person name="Chan C."/>
        </authorList>
    </citation>
    <scope>NUCLEOTIDE SEQUENCE [LARGE SCALE GENOMIC DNA]</scope>
</reference>
<organism evidence="1 2">
    <name type="scientific">Prorocentrum cordatum</name>
    <dbReference type="NCBI Taxonomy" id="2364126"/>
    <lineage>
        <taxon>Eukaryota</taxon>
        <taxon>Sar</taxon>
        <taxon>Alveolata</taxon>
        <taxon>Dinophyceae</taxon>
        <taxon>Prorocentrales</taxon>
        <taxon>Prorocentraceae</taxon>
        <taxon>Prorocentrum</taxon>
    </lineage>
</organism>
<dbReference type="Proteomes" id="UP001189429">
    <property type="component" value="Unassembled WGS sequence"/>
</dbReference>
<evidence type="ECO:0000313" key="2">
    <source>
        <dbReference type="Proteomes" id="UP001189429"/>
    </source>
</evidence>
<comment type="caution">
    <text evidence="1">The sequence shown here is derived from an EMBL/GenBank/DDBJ whole genome shotgun (WGS) entry which is preliminary data.</text>
</comment>
<keyword evidence="2" id="KW-1185">Reference proteome</keyword>
<proteinExistence type="predicted"/>
<dbReference type="EMBL" id="CAUYUJ010015538">
    <property type="protein sequence ID" value="CAK0855301.1"/>
    <property type="molecule type" value="Genomic_DNA"/>
</dbReference>
<protein>
    <submittedName>
        <fullName evidence="1">Uncharacterized protein</fullName>
    </submittedName>
</protein>
<accession>A0ABN9U9Z9</accession>